<gene>
    <name evidence="1" type="ORF">LEM8419_02151</name>
</gene>
<organism evidence="1 2">
    <name type="scientific">Neolewinella maritima</name>
    <dbReference type="NCBI Taxonomy" id="1383882"/>
    <lineage>
        <taxon>Bacteria</taxon>
        <taxon>Pseudomonadati</taxon>
        <taxon>Bacteroidota</taxon>
        <taxon>Saprospiria</taxon>
        <taxon>Saprospirales</taxon>
        <taxon>Lewinellaceae</taxon>
        <taxon>Neolewinella</taxon>
    </lineage>
</organism>
<comment type="caution">
    <text evidence="1">The sequence shown here is derived from an EMBL/GenBank/DDBJ whole genome shotgun (WGS) entry which is preliminary data.</text>
</comment>
<evidence type="ECO:0000313" key="2">
    <source>
        <dbReference type="Proteomes" id="UP000837803"/>
    </source>
</evidence>
<name>A0ABM9B1M3_9BACT</name>
<protein>
    <recommendedName>
        <fullName evidence="3">ATP-binding protein</fullName>
    </recommendedName>
</protein>
<dbReference type="EMBL" id="CAKLPZ010000002">
    <property type="protein sequence ID" value="CAH1001252.1"/>
    <property type="molecule type" value="Genomic_DNA"/>
</dbReference>
<evidence type="ECO:0000313" key="1">
    <source>
        <dbReference type="EMBL" id="CAH1001252.1"/>
    </source>
</evidence>
<proteinExistence type="predicted"/>
<dbReference type="Proteomes" id="UP000837803">
    <property type="component" value="Unassembled WGS sequence"/>
</dbReference>
<keyword evidence="2" id="KW-1185">Reference proteome</keyword>
<reference evidence="1" key="1">
    <citation type="submission" date="2021-12" db="EMBL/GenBank/DDBJ databases">
        <authorList>
            <person name="Rodrigo-Torres L."/>
            <person name="Arahal R. D."/>
            <person name="Lucena T."/>
        </authorList>
    </citation>
    <scope>NUCLEOTIDE SEQUENCE</scope>
    <source>
        <strain evidence="1">CECT 8419</strain>
    </source>
</reference>
<sequence length="1006" mass="116732">MFLWAFAKTLAGSKSYFPTPEADFRPFHVINIVGEYRSIIETFAEEFGVTKDEYSTDDVLAAIGEEYNRQAGRYKRLLIVIDEFGKFLEYAAKHDPEEETYFLQELAEYANDENADLLLIATLHQNFSAYGYDLTKQQQNEWSKVQGRFKEITFNEPVEQLLFLASERLDDQERSRPYAFRKLFKAIKESRSFPLRDYLSEDIAQKLYPLDILSAAILTLALQRYGQNDRSLFSFLESADHMGLQKERRSDYFSIADVYDYLLHSFGVITTKNNPHYVQWASMAASLERVEGICDEDLLDAEALIKTIGLLNTFGSGSMVLDDKFLGHYGKRALKIKDPQVVLNKLVLHRLIRYTKFNRRYVLFDGTDLDIELAIDEAGNLIESIADVTTPLKEYFDFRVVLAKSIYYRKGTPRFFEYVISDNLRNHHITGEIDGIINLVFSESLTISDVQDFAKIQQSPVLYGLYHNTSEIKRLIFEIKKIEKVIETNQSDRVAIRELKNILEHQKRLLNHYVLDNLASDMGSVHWIDFEGKHVIRDEREFNQRLSQLADTVYSQTPVYSSELINKTKTTSAIRSAHRNFLRKLVHESAEPNWGFESHLFPPEKTIFLSLVKAKGMIRQTDEGGLTFTDPTDPSFEFLWNKSLNFIQSSRSGKRSVRELIDDLMQPPLKLKYGFLQFWVPLVLFIRRNDYALYEGDAYIPAISNETLELVLRHPHKYFIKTFQVEGVDLELFKRYRKFLDQRERSPTNDAFIETVRPFLSFYRSLNNYSKKTQRLSGKALTVRDAISKTKDPEALFFRELPLALGTSKQELSADDERVRTYIEELQSVIREIRTSYEELLRRFELYIRDSTGYENAREEFPTRFADLQTSLLSQRQTVFHQRLTSDLEDGPYLSSLAQSLVGKTLDRINDKDESKLYAAFASMLQEMDNVVDISRKVDGESNPHDFILVELQSVGSARKRQVLQLGKVKQKKLKLKKKDVLNILGKDRTVSITVLTELLNDLLDE</sequence>
<accession>A0ABM9B1M3</accession>
<evidence type="ECO:0008006" key="3">
    <source>
        <dbReference type="Google" id="ProtNLM"/>
    </source>
</evidence>